<keyword evidence="2" id="KW-1185">Reference proteome</keyword>
<dbReference type="Proteomes" id="UP000266183">
    <property type="component" value="Chromosome"/>
</dbReference>
<gene>
    <name evidence="1" type="ORF">D4L85_30315</name>
</gene>
<dbReference type="EMBL" id="CP032382">
    <property type="protein sequence ID" value="AYB34615.1"/>
    <property type="molecule type" value="Genomic_DNA"/>
</dbReference>
<evidence type="ECO:0000313" key="2">
    <source>
        <dbReference type="Proteomes" id="UP000266183"/>
    </source>
</evidence>
<evidence type="ECO:0000313" key="1">
    <source>
        <dbReference type="EMBL" id="AYB34615.1"/>
    </source>
</evidence>
<organism evidence="1 2">
    <name type="scientific">Chryseolinea soli</name>
    <dbReference type="NCBI Taxonomy" id="2321403"/>
    <lineage>
        <taxon>Bacteria</taxon>
        <taxon>Pseudomonadati</taxon>
        <taxon>Bacteroidota</taxon>
        <taxon>Cytophagia</taxon>
        <taxon>Cytophagales</taxon>
        <taxon>Fulvivirgaceae</taxon>
        <taxon>Chryseolinea</taxon>
    </lineage>
</organism>
<accession>A0A385SX75</accession>
<reference evidence="2" key="1">
    <citation type="submission" date="2018-09" db="EMBL/GenBank/DDBJ databases">
        <title>Chryseolinea sp. KIS68-18 isolated from soil.</title>
        <authorList>
            <person name="Weon H.-Y."/>
            <person name="Kwon S.-W."/>
            <person name="Lee S.A."/>
        </authorList>
    </citation>
    <scope>NUCLEOTIDE SEQUENCE [LARGE SCALE GENOMIC DNA]</scope>
    <source>
        <strain evidence="2">KIS68-18</strain>
    </source>
</reference>
<evidence type="ECO:0008006" key="3">
    <source>
        <dbReference type="Google" id="ProtNLM"/>
    </source>
</evidence>
<dbReference type="KEGG" id="chk:D4L85_30315"/>
<name>A0A385SX75_9BACT</name>
<sequence length="164" mass="19304">MTLDNFGQSTNDDRHRPQFYDSTINGLQLRDPASIERIMGITDNIVDNESERAEVINETGNQLLTMIFHPGDVVNQFSEYKVEYNKERKLPKLRINEKEFITGKGIRLGITKEQLSETLGQPKDKKQEDTWMYYYKQENGLLYFGSYYFQDGMLAEFWFGEEYP</sequence>
<protein>
    <recommendedName>
        <fullName evidence="3">Outer membrane protein assembly factor BamE</fullName>
    </recommendedName>
</protein>
<dbReference type="AlphaFoldDB" id="A0A385SX75"/>
<proteinExistence type="predicted"/>